<dbReference type="GO" id="GO:0006508">
    <property type="term" value="P:proteolysis"/>
    <property type="evidence" value="ECO:0007669"/>
    <property type="project" value="UniProtKB-KW"/>
</dbReference>
<feature type="repeat" description="Hemopexin" evidence="21">
    <location>
        <begin position="340"/>
        <end position="388"/>
    </location>
</feature>
<evidence type="ECO:0000256" key="3">
    <source>
        <dbReference type="ARBA" id="ARBA00022525"/>
    </source>
</evidence>
<feature type="binding site" evidence="18">
    <location>
        <position position="222"/>
    </location>
    <ligand>
        <name>Zn(2+)</name>
        <dbReference type="ChEBI" id="CHEBI:29105"/>
        <label>2</label>
        <note>catalytic</note>
    </ligand>
</feature>
<dbReference type="InterPro" id="IPR018487">
    <property type="entry name" value="Hemopexin-like_repeat"/>
</dbReference>
<dbReference type="FunFam" id="2.110.10.10:FF:000002">
    <property type="entry name" value="Matrix metallopeptidase 3"/>
    <property type="match status" value="1"/>
</dbReference>
<keyword evidence="15" id="KW-0865">Zymogen</keyword>
<feature type="binding site" evidence="19">
    <location>
        <position position="395"/>
    </location>
    <ligand>
        <name>Ca(2+)</name>
        <dbReference type="ChEBI" id="CHEBI:29108"/>
        <label>5</label>
    </ligand>
</feature>
<comment type="subcellular location">
    <subcellularLocation>
        <location evidence="1">Secreted</location>
        <location evidence="1">Extracellular space</location>
        <location evidence="1">Extracellular matrix</location>
    </subcellularLocation>
</comment>
<feature type="binding site" description="in inhibited form" evidence="19">
    <location>
        <position position="85"/>
    </location>
    <ligand>
        <name>Zn(2+)</name>
        <dbReference type="ChEBI" id="CHEBI:29105"/>
        <label>2</label>
        <note>catalytic</note>
    </ligand>
</feature>
<dbReference type="SUPFAM" id="SSF50923">
    <property type="entry name" value="Hemopexin-like domain"/>
    <property type="match status" value="1"/>
</dbReference>
<evidence type="ECO:0000256" key="17">
    <source>
        <dbReference type="PIRSR" id="PIRSR001191-1"/>
    </source>
</evidence>
<feature type="binding site" evidence="19">
    <location>
        <position position="192"/>
    </location>
    <ligand>
        <name>Ca(2+)</name>
        <dbReference type="ChEBI" id="CHEBI:29108"/>
        <label>3</label>
    </ligand>
</feature>
<keyword evidence="3" id="KW-0964">Secreted</keyword>
<feature type="disulfide bond" evidence="20">
    <location>
        <begin position="272"/>
        <end position="432"/>
    </location>
</feature>
<dbReference type="PROSITE" id="PS51642">
    <property type="entry name" value="HEMOPEXIN_2"/>
    <property type="match status" value="2"/>
</dbReference>
<keyword evidence="12 19" id="KW-0106">Calcium</keyword>
<evidence type="ECO:0000256" key="7">
    <source>
        <dbReference type="ARBA" id="ARBA00022729"/>
    </source>
</evidence>
<evidence type="ECO:0000256" key="11">
    <source>
        <dbReference type="ARBA" id="ARBA00022833"/>
    </source>
</evidence>
<feature type="binding site" evidence="19">
    <location>
        <position position="190"/>
    </location>
    <ligand>
        <name>Zn(2+)</name>
        <dbReference type="ChEBI" id="CHEBI:29105"/>
        <label>1</label>
    </ligand>
</feature>
<evidence type="ECO:0000256" key="18">
    <source>
        <dbReference type="PIRSR" id="PIRSR001191-2"/>
    </source>
</evidence>
<dbReference type="SUPFAM" id="SSF55486">
    <property type="entry name" value="Metalloproteases ('zincins'), catalytic domain"/>
    <property type="match status" value="1"/>
</dbReference>
<dbReference type="Proteomes" id="UP000694540">
    <property type="component" value="Unplaced"/>
</dbReference>
<organism evidence="24 25">
    <name type="scientific">Catagonus wagneri</name>
    <name type="common">Chacoan peccary</name>
    <dbReference type="NCBI Taxonomy" id="51154"/>
    <lineage>
        <taxon>Eukaryota</taxon>
        <taxon>Metazoa</taxon>
        <taxon>Chordata</taxon>
        <taxon>Craniata</taxon>
        <taxon>Vertebrata</taxon>
        <taxon>Euteleostomi</taxon>
        <taxon>Mammalia</taxon>
        <taxon>Eutheria</taxon>
        <taxon>Laurasiatheria</taxon>
        <taxon>Artiodactyla</taxon>
        <taxon>Suina</taxon>
        <taxon>Tayassuidae</taxon>
        <taxon>Catagonus</taxon>
    </lineage>
</organism>
<dbReference type="CDD" id="cd00094">
    <property type="entry name" value="HX"/>
    <property type="match status" value="1"/>
</dbReference>
<evidence type="ECO:0000256" key="2">
    <source>
        <dbReference type="ARBA" id="ARBA00010370"/>
    </source>
</evidence>
<evidence type="ECO:0000256" key="8">
    <source>
        <dbReference type="ARBA" id="ARBA00022737"/>
    </source>
</evidence>
<comment type="cofactor">
    <cofactor evidence="19">
        <name>Ca(2+)</name>
        <dbReference type="ChEBI" id="CHEBI:29108"/>
    </cofactor>
    <text evidence="19">Can bind about 5 Ca(2+) ions per subunit.</text>
</comment>
<evidence type="ECO:0000256" key="16">
    <source>
        <dbReference type="ARBA" id="ARBA00023157"/>
    </source>
</evidence>
<feature type="binding site" evidence="19">
    <location>
        <position position="195"/>
    </location>
    <ligand>
        <name>Ca(2+)</name>
        <dbReference type="ChEBI" id="CHEBI:29108"/>
        <label>1</label>
    </ligand>
</feature>
<dbReference type="FunFam" id="3.40.390.10:FF:000007">
    <property type="entry name" value="Collagenase 3"/>
    <property type="match status" value="1"/>
</dbReference>
<dbReference type="PANTHER" id="PTHR10201">
    <property type="entry name" value="MATRIX METALLOPROTEINASE"/>
    <property type="match status" value="1"/>
</dbReference>
<evidence type="ECO:0000313" key="25">
    <source>
        <dbReference type="Proteomes" id="UP000694540"/>
    </source>
</evidence>
<feature type="binding site" evidence="19">
    <location>
        <position position="230"/>
    </location>
    <ligand>
        <name>Zn(2+)</name>
        <dbReference type="ChEBI" id="CHEBI:29105"/>
        <label>2</label>
        <note>catalytic</note>
    </ligand>
</feature>
<evidence type="ECO:0000256" key="9">
    <source>
        <dbReference type="ARBA" id="ARBA00022801"/>
    </source>
</evidence>
<dbReference type="GO" id="GO:0031012">
    <property type="term" value="C:extracellular matrix"/>
    <property type="evidence" value="ECO:0007669"/>
    <property type="project" value="InterPro"/>
</dbReference>
<evidence type="ECO:0000256" key="22">
    <source>
        <dbReference type="SAM" id="Phobius"/>
    </source>
</evidence>
<feature type="binding site" evidence="18">
    <location>
        <position position="212"/>
    </location>
    <ligand>
        <name>Zn(2+)</name>
        <dbReference type="ChEBI" id="CHEBI:29105"/>
        <label>2</label>
        <note>catalytic</note>
    </ligand>
</feature>
<evidence type="ECO:0000313" key="24">
    <source>
        <dbReference type="Ensembl" id="ENSCWAP00000000173.1"/>
    </source>
</evidence>
<feature type="binding site" evidence="19">
    <location>
        <position position="169"/>
    </location>
    <ligand>
        <name>Ca(2+)</name>
        <dbReference type="ChEBI" id="CHEBI:29108"/>
        <label>3</label>
    </ligand>
</feature>
<dbReference type="InterPro" id="IPR033739">
    <property type="entry name" value="M10A_MMP"/>
</dbReference>
<keyword evidence="14" id="KW-0177">Collagen degradation</keyword>
<dbReference type="GO" id="GO:0008270">
    <property type="term" value="F:zinc ion binding"/>
    <property type="evidence" value="ECO:0007669"/>
    <property type="project" value="InterPro"/>
</dbReference>
<feature type="binding site" evidence="19">
    <location>
        <position position="186"/>
    </location>
    <ligand>
        <name>Ca(2+)</name>
        <dbReference type="ChEBI" id="CHEBI:29108"/>
        <label>2</label>
    </ligand>
</feature>
<keyword evidence="11 18" id="KW-0862">Zinc</keyword>
<feature type="binding site" evidence="19">
    <location>
        <position position="162"/>
    </location>
    <ligand>
        <name>Zn(2+)</name>
        <dbReference type="ChEBI" id="CHEBI:29105"/>
        <label>1</label>
    </ligand>
</feature>
<comment type="similarity">
    <text evidence="2">Belongs to the peptidase M10A family.</text>
</comment>
<dbReference type="SUPFAM" id="SSF47090">
    <property type="entry name" value="PGBD-like"/>
    <property type="match status" value="1"/>
</dbReference>
<keyword evidence="22" id="KW-0472">Membrane</keyword>
<keyword evidence="8" id="KW-0677">Repeat</keyword>
<feature type="binding site" evidence="19">
    <location>
        <position position="393"/>
    </location>
    <ligand>
        <name>Ca(2+)</name>
        <dbReference type="ChEBI" id="CHEBI:29108"/>
        <label>4</label>
    </ligand>
</feature>
<dbReference type="InterPro" id="IPR021190">
    <property type="entry name" value="Pept_M10A"/>
</dbReference>
<evidence type="ECO:0000256" key="12">
    <source>
        <dbReference type="ARBA" id="ARBA00022837"/>
    </source>
</evidence>
<name>A0A8C3VJV1_9CETA</name>
<feature type="transmembrane region" description="Helical" evidence="22">
    <location>
        <begin position="6"/>
        <end position="27"/>
    </location>
</feature>
<dbReference type="PRINTS" id="PR00138">
    <property type="entry name" value="MATRIXIN"/>
</dbReference>
<evidence type="ECO:0000256" key="21">
    <source>
        <dbReference type="PROSITE-ProRule" id="PRU01011"/>
    </source>
</evidence>
<proteinExistence type="inferred from homology"/>
<dbReference type="SMART" id="SM00120">
    <property type="entry name" value="HX"/>
    <property type="match status" value="3"/>
</dbReference>
<keyword evidence="10" id="KW-0068">Autocatalytic cleavage</keyword>
<evidence type="ECO:0000259" key="23">
    <source>
        <dbReference type="SMART" id="SM00235"/>
    </source>
</evidence>
<feature type="binding site" evidence="19">
    <location>
        <position position="164"/>
    </location>
    <ligand>
        <name>Zn(2+)</name>
        <dbReference type="ChEBI" id="CHEBI:29105"/>
        <label>1</label>
    </ligand>
</feature>
<accession>A0A8C3VJV1</accession>
<dbReference type="AlphaFoldDB" id="A0A8C3VJV1"/>
<dbReference type="PANTHER" id="PTHR10201:SF151">
    <property type="entry name" value="INTERSTITIAL COLLAGENASE"/>
    <property type="match status" value="1"/>
</dbReference>
<keyword evidence="16 20" id="KW-1015">Disulfide bond</keyword>
<evidence type="ECO:0000256" key="20">
    <source>
        <dbReference type="PIRSR" id="PIRSR621190-3"/>
    </source>
</evidence>
<evidence type="ECO:0000256" key="19">
    <source>
        <dbReference type="PIRSR" id="PIRSR621190-2"/>
    </source>
</evidence>
<comment type="cofactor">
    <cofactor evidence="19">
        <name>Zn(2+)</name>
        <dbReference type="ChEBI" id="CHEBI:29105"/>
    </cofactor>
    <text evidence="19">Binds 2 Zn(2+) ions per subunit.</text>
</comment>
<evidence type="ECO:0000256" key="13">
    <source>
        <dbReference type="ARBA" id="ARBA00023049"/>
    </source>
</evidence>
<keyword evidence="13" id="KW-0482">Metalloprotease</keyword>
<keyword evidence="25" id="KW-1185">Reference proteome</keyword>
<evidence type="ECO:0000256" key="4">
    <source>
        <dbReference type="ARBA" id="ARBA00022530"/>
    </source>
</evidence>
<feature type="repeat" description="Hemopexin" evidence="21">
    <location>
        <begin position="389"/>
        <end position="432"/>
    </location>
</feature>
<dbReference type="GeneTree" id="ENSGT00940000154907"/>
<dbReference type="Pfam" id="PF00045">
    <property type="entry name" value="Hemopexin"/>
    <property type="match status" value="2"/>
</dbReference>
<dbReference type="InterPro" id="IPR024079">
    <property type="entry name" value="MetalloPept_cat_dom_sf"/>
</dbReference>
<feature type="binding site" evidence="19">
    <location>
        <position position="177"/>
    </location>
    <ligand>
        <name>Zn(2+)</name>
        <dbReference type="ChEBI" id="CHEBI:29105"/>
        <label>1</label>
    </ligand>
</feature>
<dbReference type="InterPro" id="IPR036375">
    <property type="entry name" value="Hemopexin-like_dom_sf"/>
</dbReference>
<feature type="binding site" evidence="19">
    <location>
        <position position="188"/>
    </location>
    <ligand>
        <name>Ca(2+)</name>
        <dbReference type="ChEBI" id="CHEBI:29108"/>
        <label>2</label>
    </ligand>
</feature>
<feature type="binding site" evidence="19">
    <location>
        <position position="170"/>
    </location>
    <ligand>
        <name>Ca(2+)</name>
        <dbReference type="ChEBI" id="CHEBI:29108"/>
        <label>3</label>
    </ligand>
</feature>
<dbReference type="Pfam" id="PF01471">
    <property type="entry name" value="PG_binding_1"/>
    <property type="match status" value="1"/>
</dbReference>
<feature type="domain" description="Peptidase metallopeptidase" evidence="23">
    <location>
        <begin position="99"/>
        <end position="256"/>
    </location>
</feature>
<sequence length="435" mass="50330">MPRFPLLLMLLWSVGFHILCLNIVFLLQKYLKKYYNLNIGTSVLEKQRSSAEVVEKLKQMQKFFGLKVTGKADPETKALMRQPRCGVSDISPRFELTPGNPRWERTHLTYKIENYTPDLSRADVDKATEKAFQLWSRVSPLTFTKVFQGQADIMISFVWRNHGDNSPFDGPGRVLAHAFQPGRGIGGDVHFDEEERWTKDSNNFNFFQVLVHELGHSLGLSHSTDIGALMYPNYIYSDDVQLSQDDINGIQTIYGPSKYPIQPTGSQTPQACDGQITFDAVTKIRGEFFFLKDRVPGKLFHSHFFFFWLAGSKYWVIEGVVMQSRIPQDIYSSFGFPGRVKNIDAAVHMEEEGKTYFFVANEYWRYDENKGSMDTGYPRKIIHDFPEISGKVDAVFEDEGFFYFFQGTKQYKFDWKTKRVVTFLTSNSWFNCRNN</sequence>
<reference evidence="24" key="1">
    <citation type="submission" date="2025-08" db="UniProtKB">
        <authorList>
            <consortium name="Ensembl"/>
        </authorList>
    </citation>
    <scope>IDENTIFICATION</scope>
</reference>
<evidence type="ECO:0000256" key="5">
    <source>
        <dbReference type="ARBA" id="ARBA00022670"/>
    </source>
</evidence>
<dbReference type="Gene3D" id="3.40.390.10">
    <property type="entry name" value="Collagenase (Catalytic Domain)"/>
    <property type="match status" value="1"/>
</dbReference>
<dbReference type="Ensembl" id="ENSCWAT00000000202.1">
    <property type="protein sequence ID" value="ENSCWAP00000000173.1"/>
    <property type="gene ID" value="ENSCWAG00000000098.1"/>
</dbReference>
<feature type="binding site" evidence="19">
    <location>
        <position position="195"/>
    </location>
    <ligand>
        <name>Ca(2+)</name>
        <dbReference type="ChEBI" id="CHEBI:29108"/>
        <label>3</label>
    </ligand>
</feature>
<evidence type="ECO:0000256" key="15">
    <source>
        <dbReference type="ARBA" id="ARBA00023145"/>
    </source>
</evidence>
<feature type="binding site" evidence="19">
    <location>
        <position position="118"/>
    </location>
    <ligand>
        <name>Ca(2+)</name>
        <dbReference type="ChEBI" id="CHEBI:29108"/>
        <label>1</label>
    </ligand>
</feature>
<dbReference type="GO" id="GO:0030574">
    <property type="term" value="P:collagen catabolic process"/>
    <property type="evidence" value="ECO:0007669"/>
    <property type="project" value="UniProtKB-KW"/>
</dbReference>
<dbReference type="Gene3D" id="2.110.10.10">
    <property type="entry name" value="Hemopexin-like domain"/>
    <property type="match status" value="1"/>
</dbReference>
<dbReference type="InterPro" id="IPR001818">
    <property type="entry name" value="Pept_M10_metallopeptidase"/>
</dbReference>
<dbReference type="PIRSF" id="PIRSF001191">
    <property type="entry name" value="Peptidase_M10A_matrix"/>
    <property type="match status" value="1"/>
</dbReference>
<dbReference type="Pfam" id="PF00413">
    <property type="entry name" value="Peptidase_M10"/>
    <property type="match status" value="1"/>
</dbReference>
<feature type="active site" evidence="17">
    <location>
        <position position="213"/>
    </location>
</feature>
<keyword evidence="7" id="KW-0732">Signal</keyword>
<evidence type="ECO:0000256" key="10">
    <source>
        <dbReference type="ARBA" id="ARBA00022813"/>
    </source>
</evidence>
<evidence type="ECO:0000256" key="6">
    <source>
        <dbReference type="ARBA" id="ARBA00022723"/>
    </source>
</evidence>
<dbReference type="InterPro" id="IPR006026">
    <property type="entry name" value="Peptidase_Metallo"/>
</dbReference>
<keyword evidence="9" id="KW-0378">Hydrolase</keyword>
<feature type="binding site" evidence="19">
    <location>
        <position position="346"/>
    </location>
    <ligand>
        <name>Ca(2+)</name>
        <dbReference type="ChEBI" id="CHEBI:29108"/>
        <label>5</label>
    </ligand>
</feature>
<keyword evidence="5" id="KW-0645">Protease</keyword>
<feature type="binding site" evidence="19">
    <location>
        <position position="279"/>
    </location>
    <ligand>
        <name>Ca(2+)</name>
        <dbReference type="ChEBI" id="CHEBI:29108"/>
        <label>4</label>
    </ligand>
</feature>
<dbReference type="InterPro" id="IPR000585">
    <property type="entry name" value="Hemopexin-like_dom"/>
</dbReference>
<dbReference type="CDD" id="cd04278">
    <property type="entry name" value="ZnMc_MMP"/>
    <property type="match status" value="1"/>
</dbReference>
<evidence type="ECO:0000256" key="14">
    <source>
        <dbReference type="ARBA" id="ARBA00023105"/>
    </source>
</evidence>
<dbReference type="SMART" id="SM00235">
    <property type="entry name" value="ZnMc"/>
    <property type="match status" value="1"/>
</dbReference>
<keyword evidence="22" id="KW-0812">Transmembrane</keyword>
<dbReference type="GO" id="GO:0004222">
    <property type="term" value="F:metalloendopeptidase activity"/>
    <property type="evidence" value="ECO:0007669"/>
    <property type="project" value="InterPro"/>
</dbReference>
<dbReference type="GO" id="GO:0030198">
    <property type="term" value="P:extracellular matrix organization"/>
    <property type="evidence" value="ECO:0007669"/>
    <property type="project" value="TreeGrafter"/>
</dbReference>
<reference evidence="24" key="2">
    <citation type="submission" date="2025-09" db="UniProtKB">
        <authorList>
            <consortium name="Ensembl"/>
        </authorList>
    </citation>
    <scope>IDENTIFICATION</scope>
</reference>
<protein>
    <recommendedName>
        <fullName evidence="23">Peptidase metallopeptidase domain-containing protein</fullName>
    </recommendedName>
</protein>
<dbReference type="InterPro" id="IPR002477">
    <property type="entry name" value="Peptidoglycan-bd-like"/>
</dbReference>
<keyword evidence="6 18" id="KW-0479">Metal-binding</keyword>
<keyword evidence="4" id="KW-0272">Extracellular matrix</keyword>
<feature type="binding site" evidence="18">
    <location>
        <position position="216"/>
    </location>
    <ligand>
        <name>Zn(2+)</name>
        <dbReference type="ChEBI" id="CHEBI:29105"/>
        <label>2</label>
        <note>catalytic</note>
    </ligand>
</feature>
<evidence type="ECO:0000256" key="1">
    <source>
        <dbReference type="ARBA" id="ARBA00004498"/>
    </source>
</evidence>
<dbReference type="InterPro" id="IPR036365">
    <property type="entry name" value="PGBD-like_sf"/>
</dbReference>
<keyword evidence="22" id="KW-1133">Transmembrane helix</keyword>
<feature type="binding site" evidence="19">
    <location>
        <position position="152"/>
    </location>
    <ligand>
        <name>Ca(2+)</name>
        <dbReference type="ChEBI" id="CHEBI:29108"/>
        <label>2</label>
    </ligand>
</feature>